<proteinExistence type="predicted"/>
<dbReference type="InterPro" id="IPR010297">
    <property type="entry name" value="DUF900_hydrolase"/>
</dbReference>
<sequence length="371" mass="40457">MARIYYATNRRLVAGARVPFGNRYNEEGPAFYRVGYAEVDRSPAGVGPDDAFVLRSVMVAEEHPAPPGALPSAEIIGSTGVFEAMTQAVRGESREVIAYIHGFNSSFETCMLRAAQIEANWRIGGKAPLVFAFSWPADDGDGLGLGESAGTESKWKYFGDRDDAEASGKAIGRSLRRLIDFLLELRKEDRAAGREPCGQKLHLVAHSMGNWALRHALIALRGFNSGARLPKIFTNAFLMAADEDADALEHNNKLGLLPQLAEAIHVYHARRDLALIISDTTKLNPDRLGAWGPRTFDGLDSAIYGIDCADVCGTELGHGNHQYYRIRPEVIADVRQVMAGKGPDQVTGRVPVRAGRQYRIKPGRGAATIEV</sequence>
<dbReference type="PANTHER" id="PTHR36513:SF1">
    <property type="entry name" value="TRANSMEMBRANE PROTEIN"/>
    <property type="match status" value="1"/>
</dbReference>
<comment type="caution">
    <text evidence="1">The sequence shown here is derived from an EMBL/GenBank/DDBJ whole genome shotgun (WGS) entry which is preliminary data.</text>
</comment>
<dbReference type="EMBL" id="JBHUHD010000001">
    <property type="protein sequence ID" value="MFD2142113.1"/>
    <property type="molecule type" value="Genomic_DNA"/>
</dbReference>
<dbReference type="InterPro" id="IPR029058">
    <property type="entry name" value="AB_hydrolase_fold"/>
</dbReference>
<dbReference type="Gene3D" id="3.40.50.1820">
    <property type="entry name" value="alpha/beta hydrolase"/>
    <property type="match status" value="1"/>
</dbReference>
<keyword evidence="2" id="KW-1185">Reference proteome</keyword>
<gene>
    <name evidence="1" type="ORF">ACFSNC_17025</name>
</gene>
<dbReference type="Proteomes" id="UP001597299">
    <property type="component" value="Unassembled WGS sequence"/>
</dbReference>
<name>A0ABW4Z1H6_9HYPH</name>
<dbReference type="PANTHER" id="PTHR36513">
    <property type="entry name" value="ABC TRANSMEMBRANE TYPE-1 DOMAIN-CONTAINING PROTEIN"/>
    <property type="match status" value="1"/>
</dbReference>
<organism evidence="1 2">
    <name type="scientific">Ancylobacter oerskovii</name>
    <dbReference type="NCBI Taxonomy" id="459519"/>
    <lineage>
        <taxon>Bacteria</taxon>
        <taxon>Pseudomonadati</taxon>
        <taxon>Pseudomonadota</taxon>
        <taxon>Alphaproteobacteria</taxon>
        <taxon>Hyphomicrobiales</taxon>
        <taxon>Xanthobacteraceae</taxon>
        <taxon>Ancylobacter</taxon>
    </lineage>
</organism>
<dbReference type="Pfam" id="PF05990">
    <property type="entry name" value="DUF900"/>
    <property type="match status" value="1"/>
</dbReference>
<keyword evidence="1" id="KW-0378">Hydrolase</keyword>
<evidence type="ECO:0000313" key="2">
    <source>
        <dbReference type="Proteomes" id="UP001597299"/>
    </source>
</evidence>
<dbReference type="SUPFAM" id="SSF53474">
    <property type="entry name" value="alpha/beta-Hydrolases"/>
    <property type="match status" value="1"/>
</dbReference>
<reference evidence="2" key="1">
    <citation type="journal article" date="2019" name="Int. J. Syst. Evol. Microbiol.">
        <title>The Global Catalogue of Microorganisms (GCM) 10K type strain sequencing project: providing services to taxonomists for standard genome sequencing and annotation.</title>
        <authorList>
            <consortium name="The Broad Institute Genomics Platform"/>
            <consortium name="The Broad Institute Genome Sequencing Center for Infectious Disease"/>
            <person name="Wu L."/>
            <person name="Ma J."/>
        </authorList>
    </citation>
    <scope>NUCLEOTIDE SEQUENCE [LARGE SCALE GENOMIC DNA]</scope>
    <source>
        <strain evidence="2">CCM 7435</strain>
    </source>
</reference>
<protein>
    <submittedName>
        <fullName evidence="1">Alpha/beta hydrolase</fullName>
    </submittedName>
</protein>
<accession>A0ABW4Z1H6</accession>
<evidence type="ECO:0000313" key="1">
    <source>
        <dbReference type="EMBL" id="MFD2142113.1"/>
    </source>
</evidence>
<dbReference type="GO" id="GO:0016787">
    <property type="term" value="F:hydrolase activity"/>
    <property type="evidence" value="ECO:0007669"/>
    <property type="project" value="UniProtKB-KW"/>
</dbReference>
<dbReference type="RefSeq" id="WP_213351493.1">
    <property type="nucleotide sequence ID" value="NZ_JAHBGB010000006.1"/>
</dbReference>